<dbReference type="EC" id="1.5.1.2" evidence="6"/>
<organism evidence="6">
    <name type="scientific">hydrothermal vent metagenome</name>
    <dbReference type="NCBI Taxonomy" id="652676"/>
    <lineage>
        <taxon>unclassified sequences</taxon>
        <taxon>metagenomes</taxon>
        <taxon>ecological metagenomes</taxon>
    </lineage>
</organism>
<dbReference type="Pfam" id="PF03807">
    <property type="entry name" value="F420_oxidored"/>
    <property type="match status" value="1"/>
</dbReference>
<dbReference type="FunFam" id="1.10.3730.10:FF:000001">
    <property type="entry name" value="Pyrroline-5-carboxylate reductase"/>
    <property type="match status" value="1"/>
</dbReference>
<dbReference type="HAMAP" id="MF_01925">
    <property type="entry name" value="P5C_reductase"/>
    <property type="match status" value="1"/>
</dbReference>
<feature type="domain" description="Pyrroline-5-carboxylate reductase dimerisation" evidence="5">
    <location>
        <begin position="168"/>
        <end position="272"/>
    </location>
</feature>
<dbReference type="PANTHER" id="PTHR11645">
    <property type="entry name" value="PYRROLINE-5-CARBOXYLATE REDUCTASE"/>
    <property type="match status" value="1"/>
</dbReference>
<dbReference type="Gene3D" id="1.10.3730.10">
    <property type="entry name" value="ProC C-terminal domain-like"/>
    <property type="match status" value="1"/>
</dbReference>
<evidence type="ECO:0000256" key="1">
    <source>
        <dbReference type="ARBA" id="ARBA00005525"/>
    </source>
</evidence>
<dbReference type="PANTHER" id="PTHR11645:SF0">
    <property type="entry name" value="PYRROLINE-5-CARBOXYLATE REDUCTASE 3"/>
    <property type="match status" value="1"/>
</dbReference>
<dbReference type="Pfam" id="PF14748">
    <property type="entry name" value="P5CR_dimer"/>
    <property type="match status" value="1"/>
</dbReference>
<dbReference type="InterPro" id="IPR008927">
    <property type="entry name" value="6-PGluconate_DH-like_C_sf"/>
</dbReference>
<sequence>MKQIKLTFIGGGNMAASLIGGLLADKLPAKQITVADPAVGTRDSLARHFGVNTEADNVTATVGADVLVLAVKPQMLRSVAETLASTVQKYQPLVITIAAGIRSADLNCWLGGETGDGVAVVRAMPNTPALLQTGATGLFANAQVNETQRDLAESILRAVGLALWVEKEDQMDAVTALSGSGPAYFFRIMEAMETAGTQLGLSAETAHLLTLQTALGAAKMALESSEAVGALRERVTSPGGTTEQGLRVMAEQDIDGLMAQVLKAASDHSRELAKSLGKTK</sequence>
<keyword evidence="2" id="KW-0521">NADP</keyword>
<evidence type="ECO:0000313" key="6">
    <source>
        <dbReference type="EMBL" id="VAX02262.1"/>
    </source>
</evidence>
<dbReference type="NCBIfam" id="TIGR00112">
    <property type="entry name" value="proC"/>
    <property type="match status" value="1"/>
</dbReference>
<proteinExistence type="inferred from homology"/>
<gene>
    <name evidence="6" type="ORF">MNBD_GAMMA19-2325</name>
</gene>
<dbReference type="GO" id="GO:0004735">
    <property type="term" value="F:pyrroline-5-carboxylate reductase activity"/>
    <property type="evidence" value="ECO:0007669"/>
    <property type="project" value="UniProtKB-EC"/>
</dbReference>
<evidence type="ECO:0000259" key="4">
    <source>
        <dbReference type="Pfam" id="PF03807"/>
    </source>
</evidence>
<dbReference type="InterPro" id="IPR028939">
    <property type="entry name" value="P5C_Rdtase_cat_N"/>
</dbReference>
<dbReference type="Gene3D" id="3.40.50.720">
    <property type="entry name" value="NAD(P)-binding Rossmann-like Domain"/>
    <property type="match status" value="1"/>
</dbReference>
<dbReference type="PIRSF" id="PIRSF000193">
    <property type="entry name" value="Pyrrol-5-carb_rd"/>
    <property type="match status" value="1"/>
</dbReference>
<feature type="domain" description="Pyrroline-5-carboxylate reductase catalytic N-terminal" evidence="4">
    <location>
        <begin position="5"/>
        <end position="100"/>
    </location>
</feature>
<name>A0A3B1AEM8_9ZZZZ</name>
<evidence type="ECO:0000256" key="3">
    <source>
        <dbReference type="ARBA" id="ARBA00023002"/>
    </source>
</evidence>
<dbReference type="EMBL" id="UOFV01000300">
    <property type="protein sequence ID" value="VAX02262.1"/>
    <property type="molecule type" value="Genomic_DNA"/>
</dbReference>
<evidence type="ECO:0000256" key="2">
    <source>
        <dbReference type="ARBA" id="ARBA00022857"/>
    </source>
</evidence>
<dbReference type="SUPFAM" id="SSF51735">
    <property type="entry name" value="NAD(P)-binding Rossmann-fold domains"/>
    <property type="match status" value="1"/>
</dbReference>
<reference evidence="6" key="1">
    <citation type="submission" date="2018-06" db="EMBL/GenBank/DDBJ databases">
        <authorList>
            <person name="Zhirakovskaya E."/>
        </authorList>
    </citation>
    <scope>NUCLEOTIDE SEQUENCE</scope>
</reference>
<dbReference type="AlphaFoldDB" id="A0A3B1AEM8"/>
<dbReference type="InterPro" id="IPR036291">
    <property type="entry name" value="NAD(P)-bd_dom_sf"/>
</dbReference>
<protein>
    <submittedName>
        <fullName evidence="6">Pyrroline-5-carboxylate reductase</fullName>
        <ecNumber evidence="6">1.5.1.2</ecNumber>
    </submittedName>
</protein>
<accession>A0A3B1AEM8</accession>
<dbReference type="SUPFAM" id="SSF48179">
    <property type="entry name" value="6-phosphogluconate dehydrogenase C-terminal domain-like"/>
    <property type="match status" value="1"/>
</dbReference>
<dbReference type="GO" id="GO:0055129">
    <property type="term" value="P:L-proline biosynthetic process"/>
    <property type="evidence" value="ECO:0007669"/>
    <property type="project" value="TreeGrafter"/>
</dbReference>
<keyword evidence="3 6" id="KW-0560">Oxidoreductase</keyword>
<dbReference type="InterPro" id="IPR000304">
    <property type="entry name" value="Pyrroline-COOH_reductase"/>
</dbReference>
<comment type="similarity">
    <text evidence="1">Belongs to the pyrroline-5-carboxylate reductase family.</text>
</comment>
<dbReference type="InterPro" id="IPR029036">
    <property type="entry name" value="P5CR_dimer"/>
</dbReference>
<evidence type="ECO:0000259" key="5">
    <source>
        <dbReference type="Pfam" id="PF14748"/>
    </source>
</evidence>